<proteinExistence type="predicted"/>
<reference evidence="1 2" key="1">
    <citation type="journal article" date="2022" name="Microorganisms">
        <title>Genome Sequence and Characterization of a Xanthorhodopsin-Containing, Aerobic Anoxygenic Phototrophic Rhodobacter Species, Isolated from Mesophilic Conditions at Yellowstone National Park.</title>
        <authorList>
            <person name="Kyndt J.A."/>
            <person name="Robertson S."/>
            <person name="Shoffstall I.B."/>
            <person name="Ramaley R.F."/>
            <person name="Meyer T.E."/>
        </authorList>
    </citation>
    <scope>NUCLEOTIDE SEQUENCE [LARGE SCALE GENOMIC DNA]</scope>
    <source>
        <strain evidence="1 2">M37P</strain>
    </source>
</reference>
<dbReference type="Pfam" id="PF13704">
    <property type="entry name" value="Glyco_tranf_2_4"/>
    <property type="match status" value="1"/>
</dbReference>
<name>A0ABX0G5X3_9RHOB</name>
<evidence type="ECO:0000313" key="1">
    <source>
        <dbReference type="EMBL" id="NHB76584.1"/>
    </source>
</evidence>
<organism evidence="1 2">
    <name type="scientific">Rhodobacter calidifons</name>
    <dbReference type="NCBI Taxonomy" id="2715277"/>
    <lineage>
        <taxon>Bacteria</taxon>
        <taxon>Pseudomonadati</taxon>
        <taxon>Pseudomonadota</taxon>
        <taxon>Alphaproteobacteria</taxon>
        <taxon>Rhodobacterales</taxon>
        <taxon>Rhodobacter group</taxon>
        <taxon>Rhodobacter</taxon>
    </lineage>
</organism>
<protein>
    <recommendedName>
        <fullName evidence="3">Glycosyl transferase family 2</fullName>
    </recommendedName>
</protein>
<dbReference type="RefSeq" id="WP_166402619.1">
    <property type="nucleotide sequence ID" value="NZ_JAANHS010000004.1"/>
</dbReference>
<dbReference type="Proteomes" id="UP001515660">
    <property type="component" value="Unassembled WGS sequence"/>
</dbReference>
<sequence>MTEPPTQPGPATLDPTKKPAGAMTMVYKDYYFLRRWVDYYGRQFGREHLYVLSHGGDPEHDRICEGANVIRLPRDPTLWRMERRRWSINSQFSAGMLRYYNWFIVGDVDEVVIVDPAVAPDLVTYLGRYTDPKRTPASLCPFGIELIHNPEEEPEPLADDQPILSRRRVFRANANYAKPCVLRKETGFTVGGHANNHQPRVLDPHLYLIHLRFFDHDMVTERLAGRKDMRATMTGDRDPATVGKAWGKDLETFLKLSKGVAEREDAELPEFRKRMIEGQQHLHDGKITFFGGGRTKSLYRLPDRFASVF</sequence>
<comment type="caution">
    <text evidence="1">The sequence shown here is derived from an EMBL/GenBank/DDBJ whole genome shotgun (WGS) entry which is preliminary data.</text>
</comment>
<accession>A0ABX0G5X3</accession>
<gene>
    <name evidence="1" type="ORF">G8O29_07490</name>
</gene>
<evidence type="ECO:0000313" key="2">
    <source>
        <dbReference type="Proteomes" id="UP001515660"/>
    </source>
</evidence>
<keyword evidence="2" id="KW-1185">Reference proteome</keyword>
<evidence type="ECO:0008006" key="3">
    <source>
        <dbReference type="Google" id="ProtNLM"/>
    </source>
</evidence>
<dbReference type="EMBL" id="JAANHS010000004">
    <property type="protein sequence ID" value="NHB76584.1"/>
    <property type="molecule type" value="Genomic_DNA"/>
</dbReference>